<gene>
    <name evidence="2" type="ORF">NP233_g8994</name>
</gene>
<accession>A0AAD5YRA8</accession>
<evidence type="ECO:0000313" key="2">
    <source>
        <dbReference type="EMBL" id="KAJ3563353.1"/>
    </source>
</evidence>
<keyword evidence="1" id="KW-1133">Transmembrane helix</keyword>
<feature type="transmembrane region" description="Helical" evidence="1">
    <location>
        <begin position="47"/>
        <end position="67"/>
    </location>
</feature>
<evidence type="ECO:0000313" key="3">
    <source>
        <dbReference type="Proteomes" id="UP001213000"/>
    </source>
</evidence>
<keyword evidence="1" id="KW-0812">Transmembrane</keyword>
<comment type="caution">
    <text evidence="2">The sequence shown here is derived from an EMBL/GenBank/DDBJ whole genome shotgun (WGS) entry which is preliminary data.</text>
</comment>
<feature type="transmembrane region" description="Helical" evidence="1">
    <location>
        <begin position="168"/>
        <end position="188"/>
    </location>
</feature>
<feature type="transmembrane region" description="Helical" evidence="1">
    <location>
        <begin position="127"/>
        <end position="148"/>
    </location>
</feature>
<feature type="transmembrane region" description="Helical" evidence="1">
    <location>
        <begin position="243"/>
        <end position="267"/>
    </location>
</feature>
<feature type="transmembrane region" description="Helical" evidence="1">
    <location>
        <begin position="12"/>
        <end position="35"/>
    </location>
</feature>
<keyword evidence="3" id="KW-1185">Reference proteome</keyword>
<name>A0AAD5YRA8_9AGAR</name>
<organism evidence="2 3">
    <name type="scientific">Leucocoprinus birnbaumii</name>
    <dbReference type="NCBI Taxonomy" id="56174"/>
    <lineage>
        <taxon>Eukaryota</taxon>
        <taxon>Fungi</taxon>
        <taxon>Dikarya</taxon>
        <taxon>Basidiomycota</taxon>
        <taxon>Agaricomycotina</taxon>
        <taxon>Agaricomycetes</taxon>
        <taxon>Agaricomycetidae</taxon>
        <taxon>Agaricales</taxon>
        <taxon>Agaricineae</taxon>
        <taxon>Agaricaceae</taxon>
        <taxon>Leucocoprinus</taxon>
    </lineage>
</organism>
<reference evidence="2" key="1">
    <citation type="submission" date="2022-07" db="EMBL/GenBank/DDBJ databases">
        <title>Genome Sequence of Leucocoprinus birnbaumii.</title>
        <authorList>
            <person name="Buettner E."/>
        </authorList>
    </citation>
    <scope>NUCLEOTIDE SEQUENCE</scope>
    <source>
        <strain evidence="2">VT141</strain>
    </source>
</reference>
<dbReference type="Proteomes" id="UP001213000">
    <property type="component" value="Unassembled WGS sequence"/>
</dbReference>
<proteinExistence type="predicted"/>
<dbReference type="EMBL" id="JANIEX010000768">
    <property type="protein sequence ID" value="KAJ3563353.1"/>
    <property type="molecule type" value="Genomic_DNA"/>
</dbReference>
<sequence>MALPNFPIDKAYLIASWCAAALWGSFTFIFISCMISVLGTRSGRPRNLVIIGGVIIMYGLATTHVSLTLVRNIEAFIVHVQNPGPVLYLADIGQGINRSKDMIYITEIVLGDSVLLWRCFMVWNRNYYVVAFPAIMILGTAISGYGAVGRYFTPNPYELASIKWAKGMLVISMVTNILLTSLTAGRIWKLSRDFSGMSFSTSSIRYNHVILLIVESGVIMTISKSLEFILFELSPPDGLVGLNALYIVMDCMPQIMGICPTFIIMCVNKGFSTTDPEAYTSGAYAPRGSTGRQSSTLPLRVLAKPGMAIETTTETITVRSGGKSDTFDYGK</sequence>
<keyword evidence="1" id="KW-0472">Membrane</keyword>
<dbReference type="AlphaFoldDB" id="A0AAD5YRA8"/>
<feature type="transmembrane region" description="Helical" evidence="1">
    <location>
        <begin position="209"/>
        <end position="231"/>
    </location>
</feature>
<protein>
    <submittedName>
        <fullName evidence="2">Uncharacterized protein</fullName>
    </submittedName>
</protein>
<evidence type="ECO:0000256" key="1">
    <source>
        <dbReference type="SAM" id="Phobius"/>
    </source>
</evidence>